<name>A0ABR2ZNT8_9AGAR</name>
<organism evidence="2 3">
    <name type="scientific">Marasmius tenuissimus</name>
    <dbReference type="NCBI Taxonomy" id="585030"/>
    <lineage>
        <taxon>Eukaryota</taxon>
        <taxon>Fungi</taxon>
        <taxon>Dikarya</taxon>
        <taxon>Basidiomycota</taxon>
        <taxon>Agaricomycotina</taxon>
        <taxon>Agaricomycetes</taxon>
        <taxon>Agaricomycetidae</taxon>
        <taxon>Agaricales</taxon>
        <taxon>Marasmiineae</taxon>
        <taxon>Marasmiaceae</taxon>
        <taxon>Marasmius</taxon>
    </lineage>
</organism>
<comment type="caution">
    <text evidence="2">The sequence shown here is derived from an EMBL/GenBank/DDBJ whole genome shotgun (WGS) entry which is preliminary data.</text>
</comment>
<evidence type="ECO:0000256" key="1">
    <source>
        <dbReference type="SAM" id="MobiDB-lite"/>
    </source>
</evidence>
<proteinExistence type="predicted"/>
<feature type="region of interest" description="Disordered" evidence="1">
    <location>
        <begin position="37"/>
        <end position="56"/>
    </location>
</feature>
<keyword evidence="3" id="KW-1185">Reference proteome</keyword>
<gene>
    <name evidence="2" type="ORF">AAF712_009919</name>
</gene>
<dbReference type="Proteomes" id="UP001437256">
    <property type="component" value="Unassembled WGS sequence"/>
</dbReference>
<sequence>MAVIRPKDNKPDRFCGNYQNGVGDVITTQIGFEQREEREAKVSFEDADATMSGNASTKVADWSMEFHELVSDEAPDYSRSPTGGNSRERSRKGTSGRSSSNTTVEGSESPSTSARDASRRKLEEGSRQLQGKIDELRSSKRKLAKELETSHAELKALNNKLNEERLAFEQMRVHCGTQIAEYQQRENVHASDRQLLAQRTQELQSAQNYLNPARLYSGAELINLAEALNTEVFNVAASIVDMADIEIDDKCTPLDGFDSWPGHDEIKFMLEEAILGPLEAAWSKRSYDTFRAILQSALQAIISKHLVQMVNAYAIPHSEQSNYLEGLHNGIRESAALPTIAGRWRAMTKAQSKLASYTTIEKTVGYHLIQSVALVLSTAGKWTSEVREQKLHSSGRLYEAMESGIREILDRAGRLDRALSDTIDEDWTVFLASPGENYNQEAMEDAFGTSSTRRRSPTSSPIPVVFCSTDLGLSKTTWLPPSTITTERIEDHRVMLKAKVVLQDTIMESLKETNRTQFR</sequence>
<evidence type="ECO:0000313" key="3">
    <source>
        <dbReference type="Proteomes" id="UP001437256"/>
    </source>
</evidence>
<dbReference type="EMBL" id="JBBXMP010000086">
    <property type="protein sequence ID" value="KAL0063221.1"/>
    <property type="molecule type" value="Genomic_DNA"/>
</dbReference>
<feature type="region of interest" description="Disordered" evidence="1">
    <location>
        <begin position="71"/>
        <end position="132"/>
    </location>
</feature>
<feature type="compositionally biased region" description="Polar residues" evidence="1">
    <location>
        <begin position="101"/>
        <end position="115"/>
    </location>
</feature>
<reference evidence="2 3" key="1">
    <citation type="submission" date="2024-05" db="EMBL/GenBank/DDBJ databases">
        <title>A draft genome resource for the thread blight pathogen Marasmius tenuissimus strain MS-2.</title>
        <authorList>
            <person name="Yulfo-Soto G.E."/>
            <person name="Baruah I.K."/>
            <person name="Amoako-Attah I."/>
            <person name="Bukari Y."/>
            <person name="Meinhardt L.W."/>
            <person name="Bailey B.A."/>
            <person name="Cohen S.P."/>
        </authorList>
    </citation>
    <scope>NUCLEOTIDE SEQUENCE [LARGE SCALE GENOMIC DNA]</scope>
    <source>
        <strain evidence="2 3">MS-2</strain>
    </source>
</reference>
<evidence type="ECO:0000313" key="2">
    <source>
        <dbReference type="EMBL" id="KAL0063221.1"/>
    </source>
</evidence>
<accession>A0ABR2ZNT8</accession>
<protein>
    <submittedName>
        <fullName evidence="2">Uncharacterized protein</fullName>
    </submittedName>
</protein>
<feature type="compositionally biased region" description="Basic and acidic residues" evidence="1">
    <location>
        <begin position="116"/>
        <end position="132"/>
    </location>
</feature>